<gene>
    <name evidence="1" type="ORF">CSB93_3836</name>
</gene>
<evidence type="ECO:0000313" key="2">
    <source>
        <dbReference type="Proteomes" id="UP000238390"/>
    </source>
</evidence>
<protein>
    <submittedName>
        <fullName evidence="1">Uncharacterized protein</fullName>
    </submittedName>
</protein>
<sequence>MSHPHNFATYIPCDVTIVYAFIGNYSRSILYCIKPGIFSRSALGGFSSCASLALALPQPLASAKLHGAAVAAQGLPQFASPPWCSRFVAALPG</sequence>
<name>A0A2R3IP48_9PSED</name>
<evidence type="ECO:0000313" key="1">
    <source>
        <dbReference type="EMBL" id="AVK03690.1"/>
    </source>
</evidence>
<organism evidence="1 2">
    <name type="scientific">Pseudomonas paraeruginosa</name>
    <dbReference type="NCBI Taxonomy" id="2994495"/>
    <lineage>
        <taxon>Bacteria</taxon>
        <taxon>Pseudomonadati</taxon>
        <taxon>Pseudomonadota</taxon>
        <taxon>Gammaproteobacteria</taxon>
        <taxon>Pseudomonadales</taxon>
        <taxon>Pseudomonadaceae</taxon>
        <taxon>Pseudomonas</taxon>
    </lineage>
</organism>
<dbReference type="Proteomes" id="UP000238390">
    <property type="component" value="Chromosome"/>
</dbReference>
<keyword evidence="2" id="KW-1185">Reference proteome</keyword>
<accession>A0A2R3IP48</accession>
<reference evidence="1 2" key="1">
    <citation type="submission" date="2018-02" db="EMBL/GenBank/DDBJ databases">
        <title>FDA/CDC Antimicrobial Resistant Isolate Bank Genome Sequencing.</title>
        <authorList>
            <person name="Benahmed F.H."/>
            <person name="Lutgring J.D."/>
            <person name="Yoo B."/>
            <person name="Machado M."/>
            <person name="Brown A."/>
            <person name="McAllister G."/>
            <person name="Perry A."/>
            <person name="Halpin A.L."/>
            <person name="Vavikolanu K."/>
            <person name="Ott S."/>
            <person name="Zhao X."/>
            <person name="Tallon L.J."/>
            <person name="Sadzewicz L."/>
            <person name="Aluvathingal J."/>
            <person name="Nadendla S."/>
            <person name="Voskania-kordi A."/>
            <person name="Simonyan V."/>
            <person name="Patel J."/>
            <person name="Shawar R.M."/>
        </authorList>
    </citation>
    <scope>NUCLEOTIDE SEQUENCE [LARGE SCALE GENOMIC DNA]</scope>
    <source>
        <strain evidence="1 2">AR_0356</strain>
    </source>
</reference>
<proteinExistence type="predicted"/>
<dbReference type="EMBL" id="CP027169">
    <property type="protein sequence ID" value="AVK03690.1"/>
    <property type="molecule type" value="Genomic_DNA"/>
</dbReference>
<dbReference type="AlphaFoldDB" id="A0A2R3IP48"/>